<dbReference type="GO" id="GO:0010792">
    <property type="term" value="P:DNA double-strand break processing involved in repair via single-strand annealing"/>
    <property type="evidence" value="ECO:0007669"/>
    <property type="project" value="TreeGrafter"/>
</dbReference>
<sequence length="780" mass="87403">MRCSADVMNNNNIKMLGSSRGLHNDIESLWYSLIPRNVSAFDRDSEEEIFKLSLLLESTKMLVTELHQKRQSSLSQLKTVSDQLKVASDLREKSESEKRTLCKELEALKSDFQSSEERAKKYQKENERLKTKVSTEVEARLHKIFNNCLHQNKAATVFDMMTQMCQENAISEGAVEETLPKRPYAERVAHLKSATNKISDIGSPDVIPATPPILGQKSRQNCPKFKKSRAPSYELEPTSKVESVPSSPDVIGGTPPTKNFEKDTRQRHENKKKQIFNRKEVESDSEQVPIEFVQNTEDVDESPTVPTRLVLKENVIVPATLDPDTYEIKSSKDHVKNSSQNDKENENISPNCIEEKAGKLADLSTDVEFPSTPKKSSKQGDSSKSPILGRSGHKFKTSLRLSSASAETSSCKSPRRNKESKKKDQAAWNISMSVDSKSLTASRAKNTSKRIDKSFMDDSSKISYNIGPDKKISKSRQQTLHDAFSKENHNKSKLSLSKRRKDISSRPEFKGGLRTVADTSMDFSHLTENDQVQLAIKKSMSEVPLEDSDATLFIPINSPTNLECQVVGKDDAVETKSTSAMKADETRKSSEGQAAEFAPLFSSTAKEDFTQFQQLSPSTSQVVAAIGKPLYSSTEQVSDENSALKELIELQKEMEDENEEEDMEDDHAAPFALGTSYDRLPQKNNSPNYAYKGPAVRKKKDRKNLKGFDCSNCVEYYEAAFAGDDERAKKIILDGCSRHRARAKEGPRSRTPPGYWGLDFPSTQVLRKRQQATPSPPPRK</sequence>
<evidence type="ECO:0000256" key="5">
    <source>
        <dbReference type="SAM" id="MobiDB-lite"/>
    </source>
</evidence>
<feature type="coiled-coil region" evidence="4">
    <location>
        <begin position="91"/>
        <end position="139"/>
    </location>
</feature>
<proteinExistence type="predicted"/>
<dbReference type="PANTHER" id="PTHR15107:SF0">
    <property type="entry name" value="DNA ENDONUCLEASE ACTIVATOR CTP1 C-TERMINAL DOMAIN-CONTAINING PROTEIN"/>
    <property type="match status" value="1"/>
</dbReference>
<accession>A0A6J1SLR0</accession>
<dbReference type="GO" id="GO:0003684">
    <property type="term" value="F:damaged DNA binding"/>
    <property type="evidence" value="ECO:0007669"/>
    <property type="project" value="TreeGrafter"/>
</dbReference>
<feature type="compositionally biased region" description="Low complexity" evidence="5">
    <location>
        <begin position="398"/>
        <end position="410"/>
    </location>
</feature>
<protein>
    <submittedName>
        <fullName evidence="8">Uncharacterized protein LOC113208748 isoform X2</fullName>
    </submittedName>
</protein>
<evidence type="ECO:0000259" key="6">
    <source>
        <dbReference type="Pfam" id="PF08573"/>
    </source>
</evidence>
<feature type="region of interest" description="Disordered" evidence="5">
    <location>
        <begin position="737"/>
        <end position="780"/>
    </location>
</feature>
<dbReference type="GeneID" id="113208748"/>
<feature type="domain" description="DNA endonuclease activator Ctp1 C-terminal" evidence="6">
    <location>
        <begin position="726"/>
        <end position="764"/>
    </location>
</feature>
<feature type="region of interest" description="Disordered" evidence="5">
    <location>
        <begin position="327"/>
        <end position="429"/>
    </location>
</feature>
<dbReference type="InterPro" id="IPR033316">
    <property type="entry name" value="RBBP8-like"/>
</dbReference>
<comment type="subcellular location">
    <subcellularLocation>
        <location evidence="1">Nucleus</location>
    </subcellularLocation>
</comment>
<keyword evidence="4" id="KW-0175">Coiled coil</keyword>
<feature type="coiled-coil region" evidence="4">
    <location>
        <begin position="637"/>
        <end position="664"/>
    </location>
</feature>
<dbReference type="Proteomes" id="UP000504606">
    <property type="component" value="Unplaced"/>
</dbReference>
<dbReference type="GO" id="GO:0005634">
    <property type="term" value="C:nucleus"/>
    <property type="evidence" value="ECO:0007669"/>
    <property type="project" value="UniProtKB-SubCell"/>
</dbReference>
<feature type="region of interest" description="Disordered" evidence="5">
    <location>
        <begin position="485"/>
        <end position="508"/>
    </location>
</feature>
<evidence type="ECO:0000256" key="3">
    <source>
        <dbReference type="ARBA" id="ARBA00023242"/>
    </source>
</evidence>
<reference evidence="8" key="1">
    <citation type="submission" date="2025-08" db="UniProtKB">
        <authorList>
            <consortium name="RefSeq"/>
        </authorList>
    </citation>
    <scope>IDENTIFICATION</scope>
    <source>
        <tissue evidence="8">Whole organism</tissue>
    </source>
</reference>
<keyword evidence="2" id="KW-0227">DNA damage</keyword>
<dbReference type="AlphaFoldDB" id="A0A6J1SLR0"/>
<evidence type="ECO:0000313" key="8">
    <source>
        <dbReference type="RefSeq" id="XP_026281688.1"/>
    </source>
</evidence>
<evidence type="ECO:0000313" key="7">
    <source>
        <dbReference type="Proteomes" id="UP000504606"/>
    </source>
</evidence>
<dbReference type="RefSeq" id="XP_026281688.1">
    <property type="nucleotide sequence ID" value="XM_026425903.2"/>
</dbReference>
<name>A0A6J1SLR0_FRAOC</name>
<keyword evidence="3" id="KW-0539">Nucleus</keyword>
<dbReference type="InterPro" id="IPR013882">
    <property type="entry name" value="Ctp1_C"/>
</dbReference>
<dbReference type="PANTHER" id="PTHR15107">
    <property type="entry name" value="RETINOBLASTOMA BINDING PROTEIN 8"/>
    <property type="match status" value="1"/>
</dbReference>
<evidence type="ECO:0000256" key="1">
    <source>
        <dbReference type="ARBA" id="ARBA00004123"/>
    </source>
</evidence>
<feature type="compositionally biased region" description="Basic and acidic residues" evidence="5">
    <location>
        <begin position="327"/>
        <end position="346"/>
    </location>
</feature>
<evidence type="ECO:0000256" key="2">
    <source>
        <dbReference type="ARBA" id="ARBA00022763"/>
    </source>
</evidence>
<feature type="region of interest" description="Disordered" evidence="5">
    <location>
        <begin position="211"/>
        <end position="304"/>
    </location>
</feature>
<evidence type="ECO:0000256" key="4">
    <source>
        <dbReference type="SAM" id="Coils"/>
    </source>
</evidence>
<gene>
    <name evidence="8" type="primary">LOC113208748</name>
</gene>
<organism evidence="7 8">
    <name type="scientific">Frankliniella occidentalis</name>
    <name type="common">Western flower thrips</name>
    <name type="synonym">Euthrips occidentalis</name>
    <dbReference type="NCBI Taxonomy" id="133901"/>
    <lineage>
        <taxon>Eukaryota</taxon>
        <taxon>Metazoa</taxon>
        <taxon>Ecdysozoa</taxon>
        <taxon>Arthropoda</taxon>
        <taxon>Hexapoda</taxon>
        <taxon>Insecta</taxon>
        <taxon>Pterygota</taxon>
        <taxon>Neoptera</taxon>
        <taxon>Paraneoptera</taxon>
        <taxon>Thysanoptera</taxon>
        <taxon>Terebrantia</taxon>
        <taxon>Thripoidea</taxon>
        <taxon>Thripidae</taxon>
        <taxon>Frankliniella</taxon>
    </lineage>
</organism>
<keyword evidence="7" id="KW-1185">Reference proteome</keyword>
<feature type="region of interest" description="Disordered" evidence="5">
    <location>
        <begin position="675"/>
        <end position="701"/>
    </location>
</feature>
<dbReference type="Pfam" id="PF08573">
    <property type="entry name" value="SAE2"/>
    <property type="match status" value="1"/>
</dbReference>